<evidence type="ECO:0000313" key="2">
    <source>
        <dbReference type="EMBL" id="CFS11713.1"/>
    </source>
</evidence>
<dbReference type="AlphaFoldDB" id="A0A654U6D8"/>
<feature type="region of interest" description="Disordered" evidence="1">
    <location>
        <begin position="1"/>
        <end position="24"/>
    </location>
</feature>
<protein>
    <submittedName>
        <fullName evidence="2">Uncharacterized protein</fullName>
    </submittedName>
</protein>
<dbReference type="EMBL" id="CGCX01002420">
    <property type="protein sequence ID" value="CFS11713.1"/>
    <property type="molecule type" value="Genomic_DNA"/>
</dbReference>
<accession>A0A654U6D8</accession>
<sequence length="62" mass="6839">MNTTFDNRSPKSSRNAAAPARTCSRISAVDRLRVNPPWPVAQNGQAMPQPACEEMQTVLRRG</sequence>
<name>A0A654U6D8_MYCTX</name>
<evidence type="ECO:0000313" key="3">
    <source>
        <dbReference type="Proteomes" id="UP000046680"/>
    </source>
</evidence>
<reference evidence="2 3" key="1">
    <citation type="submission" date="2015-03" db="EMBL/GenBank/DDBJ databases">
        <authorList>
            <consortium name="Pathogen Informatics"/>
        </authorList>
    </citation>
    <scope>NUCLEOTIDE SEQUENCE [LARGE SCALE GENOMIC DNA]</scope>
    <source>
        <strain evidence="2 3">C09601061</strain>
    </source>
</reference>
<gene>
    <name evidence="2" type="ORF">ERS007657_04099</name>
</gene>
<evidence type="ECO:0000256" key="1">
    <source>
        <dbReference type="SAM" id="MobiDB-lite"/>
    </source>
</evidence>
<feature type="compositionally biased region" description="Polar residues" evidence="1">
    <location>
        <begin position="1"/>
        <end position="15"/>
    </location>
</feature>
<organism evidence="2 3">
    <name type="scientific">Mycobacterium tuberculosis</name>
    <dbReference type="NCBI Taxonomy" id="1773"/>
    <lineage>
        <taxon>Bacteria</taxon>
        <taxon>Bacillati</taxon>
        <taxon>Actinomycetota</taxon>
        <taxon>Actinomycetes</taxon>
        <taxon>Mycobacteriales</taxon>
        <taxon>Mycobacteriaceae</taxon>
        <taxon>Mycobacterium</taxon>
        <taxon>Mycobacterium tuberculosis complex</taxon>
    </lineage>
</organism>
<proteinExistence type="predicted"/>
<dbReference type="Proteomes" id="UP000046680">
    <property type="component" value="Unassembled WGS sequence"/>
</dbReference>